<dbReference type="Pfam" id="PF07238">
    <property type="entry name" value="PilZ"/>
    <property type="match status" value="1"/>
</dbReference>
<gene>
    <name evidence="2" type="ORF">WG68_18205</name>
</gene>
<sequence length="99" mass="10830">MLTKGDGRHYFRMMVNADVQLLLNDPEAGRTIDGVCRDLSASGMSVDIDEPLEMGTLIKVRLESNNASIPPLDATAKVVRCAQESEDGYQIGLAFMELN</sequence>
<organism evidence="2 3">
    <name type="scientific">Arsukibacterium ikkense</name>
    <dbReference type="NCBI Taxonomy" id="336831"/>
    <lineage>
        <taxon>Bacteria</taxon>
        <taxon>Pseudomonadati</taxon>
        <taxon>Pseudomonadota</taxon>
        <taxon>Gammaproteobacteria</taxon>
        <taxon>Chromatiales</taxon>
        <taxon>Chromatiaceae</taxon>
        <taxon>Arsukibacterium</taxon>
    </lineage>
</organism>
<dbReference type="Proteomes" id="UP000034228">
    <property type="component" value="Unassembled WGS sequence"/>
</dbReference>
<dbReference type="SUPFAM" id="SSF141371">
    <property type="entry name" value="PilZ domain-like"/>
    <property type="match status" value="1"/>
</dbReference>
<reference evidence="2 3" key="1">
    <citation type="submission" date="2015-03" db="EMBL/GenBank/DDBJ databases">
        <title>Draft genome sequences of two protease-producing strains of Arsukibacterium isolated from two cold and alkaline environments.</title>
        <authorList>
            <person name="Lylloff J.E."/>
            <person name="Skov L.B."/>
            <person name="Jepsen M."/>
            <person name="Hallin P.F."/>
            <person name="Sorensen S.J."/>
            <person name="Stougaard P."/>
            <person name="Glaring M.A."/>
        </authorList>
    </citation>
    <scope>NUCLEOTIDE SEQUENCE [LARGE SCALE GENOMIC DNA]</scope>
    <source>
        <strain evidence="2 3">GCM72</strain>
    </source>
</reference>
<dbReference type="GO" id="GO:0035438">
    <property type="term" value="F:cyclic-di-GMP binding"/>
    <property type="evidence" value="ECO:0007669"/>
    <property type="project" value="InterPro"/>
</dbReference>
<accession>A0A0M2UZG5</accession>
<evidence type="ECO:0000259" key="1">
    <source>
        <dbReference type="Pfam" id="PF07238"/>
    </source>
</evidence>
<keyword evidence="3" id="KW-1185">Reference proteome</keyword>
<evidence type="ECO:0000313" key="3">
    <source>
        <dbReference type="Proteomes" id="UP000034228"/>
    </source>
</evidence>
<comment type="caution">
    <text evidence="2">The sequence shown here is derived from an EMBL/GenBank/DDBJ whole genome shotgun (WGS) entry which is preliminary data.</text>
</comment>
<evidence type="ECO:0000313" key="2">
    <source>
        <dbReference type="EMBL" id="KKO43942.1"/>
    </source>
</evidence>
<protein>
    <submittedName>
        <fullName evidence="2">Pilus assembly protein PilZ</fullName>
    </submittedName>
</protein>
<dbReference type="InterPro" id="IPR009875">
    <property type="entry name" value="PilZ_domain"/>
</dbReference>
<proteinExistence type="predicted"/>
<dbReference type="Gene3D" id="2.40.10.220">
    <property type="entry name" value="predicted glycosyltransferase like domains"/>
    <property type="match status" value="1"/>
</dbReference>
<dbReference type="OrthoDB" id="5290589at2"/>
<name>A0A0M2UZG5_9GAMM</name>
<dbReference type="PATRIC" id="fig|336831.14.peg.2016"/>
<dbReference type="STRING" id="336831.WG68_18205"/>
<feature type="domain" description="PilZ" evidence="1">
    <location>
        <begin position="8"/>
        <end position="98"/>
    </location>
</feature>
<dbReference type="AlphaFoldDB" id="A0A0M2UZG5"/>
<dbReference type="RefSeq" id="WP_046559155.1">
    <property type="nucleotide sequence ID" value="NZ_LAHO01000023.1"/>
</dbReference>
<dbReference type="EMBL" id="LAHO01000023">
    <property type="protein sequence ID" value="KKO43942.1"/>
    <property type="molecule type" value="Genomic_DNA"/>
</dbReference>